<dbReference type="GO" id="GO:0016491">
    <property type="term" value="F:oxidoreductase activity"/>
    <property type="evidence" value="ECO:0007669"/>
    <property type="project" value="UniProtKB-KW"/>
</dbReference>
<dbReference type="OrthoDB" id="517007at2"/>
<dbReference type="PRINTS" id="PR00080">
    <property type="entry name" value="SDRFAMILY"/>
</dbReference>
<dbReference type="Gene3D" id="3.40.50.720">
    <property type="entry name" value="NAD(P)-binding Rossmann-like Domain"/>
    <property type="match status" value="1"/>
</dbReference>
<dbReference type="EC" id="1.-.-.-" evidence="5"/>
<evidence type="ECO:0000256" key="2">
    <source>
        <dbReference type="ARBA" id="ARBA00023002"/>
    </source>
</evidence>
<dbReference type="InterPro" id="IPR036291">
    <property type="entry name" value="NAD(P)-bd_dom_sf"/>
</dbReference>
<protein>
    <submittedName>
        <fullName evidence="5">Oxidoreductase SadH</fullName>
        <ecNumber evidence="5">1.-.-.-</ecNumber>
    </submittedName>
</protein>
<name>A0A3P5WRD4_9MICC</name>
<dbReference type="EMBL" id="UXAU01000009">
    <property type="protein sequence ID" value="VDC18523.1"/>
    <property type="molecule type" value="Genomic_DNA"/>
</dbReference>
<comment type="similarity">
    <text evidence="1 3">Belongs to the short-chain dehydrogenases/reductases (SDR) family.</text>
</comment>
<dbReference type="InterPro" id="IPR057326">
    <property type="entry name" value="KR_dom"/>
</dbReference>
<reference evidence="5 6" key="1">
    <citation type="submission" date="2018-11" db="EMBL/GenBank/DDBJ databases">
        <authorList>
            <person name="Criscuolo A."/>
        </authorList>
    </citation>
    <scope>NUCLEOTIDE SEQUENCE [LARGE SCALE GENOMIC DNA]</scope>
    <source>
        <strain evidence="5">AT11b</strain>
    </source>
</reference>
<dbReference type="InterPro" id="IPR002347">
    <property type="entry name" value="SDR_fam"/>
</dbReference>
<dbReference type="Pfam" id="PF00106">
    <property type="entry name" value="adh_short"/>
    <property type="match status" value="1"/>
</dbReference>
<proteinExistence type="inferred from homology"/>
<dbReference type="SUPFAM" id="SSF51735">
    <property type="entry name" value="NAD(P)-binding Rossmann-fold domains"/>
    <property type="match status" value="1"/>
</dbReference>
<dbReference type="SMART" id="SM00822">
    <property type="entry name" value="PKS_KR"/>
    <property type="match status" value="1"/>
</dbReference>
<evidence type="ECO:0000256" key="3">
    <source>
        <dbReference type="RuleBase" id="RU000363"/>
    </source>
</evidence>
<evidence type="ECO:0000313" key="6">
    <source>
        <dbReference type="Proteomes" id="UP000280861"/>
    </source>
</evidence>
<feature type="domain" description="Ketoreductase" evidence="4">
    <location>
        <begin position="7"/>
        <end position="189"/>
    </location>
</feature>
<dbReference type="PANTHER" id="PTHR43391">
    <property type="entry name" value="RETINOL DEHYDROGENASE-RELATED"/>
    <property type="match status" value="1"/>
</dbReference>
<dbReference type="PANTHER" id="PTHR43391:SF82">
    <property type="entry name" value="OXIDOREDUCTASE SADH-RELATED"/>
    <property type="match status" value="1"/>
</dbReference>
<organism evidence="5 6">
    <name type="scientific">Arthrobacter ulcerisalmonis</name>
    <dbReference type="NCBI Taxonomy" id="2483813"/>
    <lineage>
        <taxon>Bacteria</taxon>
        <taxon>Bacillati</taxon>
        <taxon>Actinomycetota</taxon>
        <taxon>Actinomycetes</taxon>
        <taxon>Micrococcales</taxon>
        <taxon>Micrococcaceae</taxon>
        <taxon>Arthrobacter</taxon>
    </lineage>
</organism>
<dbReference type="PRINTS" id="PR00081">
    <property type="entry name" value="GDHRDH"/>
</dbReference>
<dbReference type="Proteomes" id="UP000280861">
    <property type="component" value="Unassembled WGS sequence"/>
</dbReference>
<evidence type="ECO:0000256" key="1">
    <source>
        <dbReference type="ARBA" id="ARBA00006484"/>
    </source>
</evidence>
<sequence>MTAIEGKVAVVTGAASGIGRGIAEELISQGASVVLADIEALALTEAGAELGVPFVQVDVSSEASMRNLASAVLRTHGKVDLVFNNAGIGPFGNIADLTMADWKWMIDVNLYGVIHGVHVFLPLLKANTAGGHIINTSSMSALDPVPGLGAYAVTKCGVSALTEVLAAELQAEGSQVKATLLIPGGVRTRIGQSLRNRPANTGALQDVELSQAPDSSTAWHDPRDVARVACHAVRRDELYAISHPEQWQRVESRQQGVRNAFHRGWNLGLPEAAS</sequence>
<dbReference type="AlphaFoldDB" id="A0A3P5WRD4"/>
<evidence type="ECO:0000313" key="5">
    <source>
        <dbReference type="EMBL" id="VDC18523.1"/>
    </source>
</evidence>
<dbReference type="RefSeq" id="WP_124090117.1">
    <property type="nucleotide sequence ID" value="NZ_CBCRYA010000005.1"/>
</dbReference>
<gene>
    <name evidence="5" type="primary">sadH</name>
    <name evidence="5" type="ORF">PSET11_00360</name>
</gene>
<accession>A0A3P5WRD4</accession>
<evidence type="ECO:0000259" key="4">
    <source>
        <dbReference type="SMART" id="SM00822"/>
    </source>
</evidence>
<keyword evidence="2 5" id="KW-0560">Oxidoreductase</keyword>
<dbReference type="CDD" id="cd05233">
    <property type="entry name" value="SDR_c"/>
    <property type="match status" value="1"/>
</dbReference>
<keyword evidence="6" id="KW-1185">Reference proteome</keyword>
<dbReference type="FunFam" id="3.40.50.720:FF:000084">
    <property type="entry name" value="Short-chain dehydrogenase reductase"/>
    <property type="match status" value="1"/>
</dbReference>